<dbReference type="Proteomes" id="UP001562425">
    <property type="component" value="Unassembled WGS sequence"/>
</dbReference>
<keyword evidence="2" id="KW-0949">S-adenosyl-L-methionine</keyword>
<evidence type="ECO:0000256" key="4">
    <source>
        <dbReference type="ARBA" id="ARBA00023004"/>
    </source>
</evidence>
<evidence type="ECO:0000313" key="7">
    <source>
        <dbReference type="Proteomes" id="UP001562425"/>
    </source>
</evidence>
<dbReference type="InterPro" id="IPR039661">
    <property type="entry name" value="ELP3"/>
</dbReference>
<dbReference type="EMBL" id="JBEHCU010000601">
    <property type="protein sequence ID" value="KAL1404281.1"/>
    <property type="molecule type" value="Genomic_DNA"/>
</dbReference>
<evidence type="ECO:0000256" key="1">
    <source>
        <dbReference type="ARBA" id="ARBA00022485"/>
    </source>
</evidence>
<keyword evidence="7" id="KW-1185">Reference proteome</keyword>
<gene>
    <name evidence="6" type="ORF">pipiens_018966</name>
</gene>
<dbReference type="AlphaFoldDB" id="A0ABD1DXB8"/>
<dbReference type="GO" id="GO:0046872">
    <property type="term" value="F:metal ion binding"/>
    <property type="evidence" value="ECO:0007669"/>
    <property type="project" value="UniProtKB-KW"/>
</dbReference>
<organism evidence="6 7">
    <name type="scientific">Culex pipiens pipiens</name>
    <name type="common">Northern house mosquito</name>
    <dbReference type="NCBI Taxonomy" id="38569"/>
    <lineage>
        <taxon>Eukaryota</taxon>
        <taxon>Metazoa</taxon>
        <taxon>Ecdysozoa</taxon>
        <taxon>Arthropoda</taxon>
        <taxon>Hexapoda</taxon>
        <taxon>Insecta</taxon>
        <taxon>Pterygota</taxon>
        <taxon>Neoptera</taxon>
        <taxon>Endopterygota</taxon>
        <taxon>Diptera</taxon>
        <taxon>Nematocera</taxon>
        <taxon>Culicoidea</taxon>
        <taxon>Culicidae</taxon>
        <taxon>Culicinae</taxon>
        <taxon>Culicini</taxon>
        <taxon>Culex</taxon>
        <taxon>Culex</taxon>
    </lineage>
</organism>
<evidence type="ECO:0000256" key="3">
    <source>
        <dbReference type="ARBA" id="ARBA00022723"/>
    </source>
</evidence>
<accession>A0ABD1DXB8</accession>
<dbReference type="GO" id="GO:0051539">
    <property type="term" value="F:4 iron, 4 sulfur cluster binding"/>
    <property type="evidence" value="ECO:0007669"/>
    <property type="project" value="UniProtKB-KW"/>
</dbReference>
<evidence type="ECO:0000256" key="5">
    <source>
        <dbReference type="ARBA" id="ARBA00023014"/>
    </source>
</evidence>
<keyword evidence="5" id="KW-0411">Iron-sulfur</keyword>
<dbReference type="PANTHER" id="PTHR11135">
    <property type="entry name" value="HISTONE ACETYLTRANSFERASE-RELATED"/>
    <property type="match status" value="1"/>
</dbReference>
<reference evidence="6 7" key="1">
    <citation type="submission" date="2024-05" db="EMBL/GenBank/DDBJ databases">
        <title>Culex pipiens pipiens assembly and annotation.</title>
        <authorList>
            <person name="Alout H."/>
            <person name="Durand T."/>
        </authorList>
    </citation>
    <scope>NUCLEOTIDE SEQUENCE [LARGE SCALE GENOMIC DNA]</scope>
    <source>
        <strain evidence="6">HA-2024</strain>
        <tissue evidence="6">Whole body</tissue>
    </source>
</reference>
<comment type="caution">
    <text evidence="6">The sequence shown here is derived from an EMBL/GenBank/DDBJ whole genome shotgun (WGS) entry which is preliminary data.</text>
</comment>
<sequence length="159" mass="18115">MCAIRARVEQLKLLVGRLSGLFFRNLYDALSGQKSSSAEEAVHYSGKSHTKCIGRSIETRPDFFESPFIGKIGWFKVVSHMIPDLPNVNIKRNVEQFIVFFENPELRADGLKIYKTLVCGGAELYELWKTGRYKSSSFTNRLCRRMCAIRPCSNTRVLG</sequence>
<evidence type="ECO:0000313" key="6">
    <source>
        <dbReference type="EMBL" id="KAL1404281.1"/>
    </source>
</evidence>
<evidence type="ECO:0000256" key="2">
    <source>
        <dbReference type="ARBA" id="ARBA00022691"/>
    </source>
</evidence>
<keyword evidence="4" id="KW-0408">Iron</keyword>
<dbReference type="PANTHER" id="PTHR11135:SF0">
    <property type="entry name" value="ELONGATOR COMPLEX PROTEIN 3"/>
    <property type="match status" value="1"/>
</dbReference>
<name>A0ABD1DXB8_CULPP</name>
<keyword evidence="1" id="KW-0004">4Fe-4S</keyword>
<keyword evidence="3" id="KW-0479">Metal-binding</keyword>
<protein>
    <submittedName>
        <fullName evidence="6">Uncharacterized protein</fullName>
    </submittedName>
</protein>
<proteinExistence type="predicted"/>